<dbReference type="AlphaFoldDB" id="F4RA64"/>
<dbReference type="Pfam" id="PF18721">
    <property type="entry name" value="CxC6"/>
    <property type="match status" value="1"/>
</dbReference>
<keyword evidence="4" id="KW-1185">Reference proteome</keyword>
<dbReference type="VEuPathDB" id="FungiDB:MELLADRAFT_93380"/>
<dbReference type="InterPro" id="IPR040898">
    <property type="entry name" value="CxC6"/>
</dbReference>
<feature type="domain" description="CxC6 like cysteine cluster associated with KDZ" evidence="2">
    <location>
        <begin position="323"/>
        <end position="385"/>
    </location>
</feature>
<protein>
    <recommendedName>
        <fullName evidence="5">CxC5 like cysteine cluster associated with KDZ domain-containing protein</fullName>
    </recommendedName>
</protein>
<gene>
    <name evidence="3" type="ORF">MELLADRAFT_93380</name>
</gene>
<dbReference type="InParanoid" id="F4RA64"/>
<dbReference type="HOGENOM" id="CLU_004966_5_1_1"/>
<evidence type="ECO:0000259" key="2">
    <source>
        <dbReference type="Pfam" id="PF18721"/>
    </source>
</evidence>
<evidence type="ECO:0008006" key="5">
    <source>
        <dbReference type="Google" id="ProtNLM"/>
    </source>
</evidence>
<dbReference type="RefSeq" id="XP_007406306.1">
    <property type="nucleotide sequence ID" value="XM_007406244.1"/>
</dbReference>
<accession>F4RA64</accession>
<evidence type="ECO:0000259" key="1">
    <source>
        <dbReference type="Pfam" id="PF18718"/>
    </source>
</evidence>
<dbReference type="Pfam" id="PF18718">
    <property type="entry name" value="CxC5"/>
    <property type="match status" value="1"/>
</dbReference>
<dbReference type="Proteomes" id="UP000001072">
    <property type="component" value="Unassembled WGS sequence"/>
</dbReference>
<reference evidence="4" key="1">
    <citation type="journal article" date="2011" name="Proc. Natl. Acad. Sci. U.S.A.">
        <title>Obligate biotrophy features unraveled by the genomic analysis of rust fungi.</title>
        <authorList>
            <person name="Duplessis S."/>
            <person name="Cuomo C.A."/>
            <person name="Lin Y.-C."/>
            <person name="Aerts A."/>
            <person name="Tisserant E."/>
            <person name="Veneault-Fourrey C."/>
            <person name="Joly D.L."/>
            <person name="Hacquard S."/>
            <person name="Amselem J."/>
            <person name="Cantarel B.L."/>
            <person name="Chiu R."/>
            <person name="Coutinho P.M."/>
            <person name="Feau N."/>
            <person name="Field M."/>
            <person name="Frey P."/>
            <person name="Gelhaye E."/>
            <person name="Goldberg J."/>
            <person name="Grabherr M.G."/>
            <person name="Kodira C.D."/>
            <person name="Kohler A."/>
            <person name="Kuees U."/>
            <person name="Lindquist E.A."/>
            <person name="Lucas S.M."/>
            <person name="Mago R."/>
            <person name="Mauceli E."/>
            <person name="Morin E."/>
            <person name="Murat C."/>
            <person name="Pangilinan J.L."/>
            <person name="Park R."/>
            <person name="Pearson M."/>
            <person name="Quesneville H."/>
            <person name="Rouhier N."/>
            <person name="Sakthikumar S."/>
            <person name="Salamov A.A."/>
            <person name="Schmutz J."/>
            <person name="Selles B."/>
            <person name="Shapiro H."/>
            <person name="Tanguay P."/>
            <person name="Tuskan G.A."/>
            <person name="Henrissat B."/>
            <person name="Van de Peer Y."/>
            <person name="Rouze P."/>
            <person name="Ellis J.G."/>
            <person name="Dodds P.N."/>
            <person name="Schein J.E."/>
            <person name="Zhong S."/>
            <person name="Hamelin R.C."/>
            <person name="Grigoriev I.V."/>
            <person name="Szabo L.J."/>
            <person name="Martin F."/>
        </authorList>
    </citation>
    <scope>NUCLEOTIDE SEQUENCE [LARGE SCALE GENOMIC DNA]</scope>
    <source>
        <strain evidence="4">98AG31 / pathotype 3-4-7</strain>
    </source>
</reference>
<feature type="domain" description="CxC5 like cysteine cluster associated with KDZ" evidence="1">
    <location>
        <begin position="102"/>
        <end position="218"/>
    </location>
</feature>
<evidence type="ECO:0000313" key="3">
    <source>
        <dbReference type="EMBL" id="EGG10837.1"/>
    </source>
</evidence>
<proteinExistence type="predicted"/>
<evidence type="ECO:0000313" key="4">
    <source>
        <dbReference type="Proteomes" id="UP000001072"/>
    </source>
</evidence>
<name>F4RA64_MELLP</name>
<dbReference type="EMBL" id="GL883094">
    <property type="protein sequence ID" value="EGG10837.1"/>
    <property type="molecule type" value="Genomic_DNA"/>
</dbReference>
<dbReference type="InterPro" id="IPR041539">
    <property type="entry name" value="CxC5"/>
</dbReference>
<sequence>MLLHNFVAHIANTSPQLSATLTVADFVQFISLASEVQHSAGVALRLTSNRSVLAFLTTALTPQFANHLMQDLWSLSFPYLTCFDPVGAIRTFGHHSDLTTPIHERYLRPPVSHCLACPKACKLHVHTRLNGYLFDTDGVHTVQTVILDCPGCNAMYRPSYYTHNGMRHYCTLQMGRDDTILHVHCHYYITNRLGHLFRVIQMLAHVSHFNLTNWYNEIYVEEVDIPQFNKGFSPAMSEAVCLDGLELRALIGHKDRRQQQLSLPAKGNDDVRLDEAIASHLEKLDIEGTRFRDHYCSSCVRVNSGGIDPDTGEEILMGIRAVVTDGLTIGHWRCSASTDQLAELAKNSGQPSPEGPCTNRLQNINDWFCTYHYGLLGNRCHAQPC</sequence>
<dbReference type="GeneID" id="18936555"/>
<dbReference type="eggNOG" id="ENOG502S1HF">
    <property type="taxonomic scope" value="Eukaryota"/>
</dbReference>
<dbReference type="KEGG" id="mlr:MELLADRAFT_93380"/>
<organism evidence="4">
    <name type="scientific">Melampsora larici-populina (strain 98AG31 / pathotype 3-4-7)</name>
    <name type="common">Poplar leaf rust fungus</name>
    <dbReference type="NCBI Taxonomy" id="747676"/>
    <lineage>
        <taxon>Eukaryota</taxon>
        <taxon>Fungi</taxon>
        <taxon>Dikarya</taxon>
        <taxon>Basidiomycota</taxon>
        <taxon>Pucciniomycotina</taxon>
        <taxon>Pucciniomycetes</taxon>
        <taxon>Pucciniales</taxon>
        <taxon>Melampsoraceae</taxon>
        <taxon>Melampsora</taxon>
    </lineage>
</organism>